<name>A0A843WDT7_COLES</name>
<organism evidence="3 4">
    <name type="scientific">Colocasia esculenta</name>
    <name type="common">Wild taro</name>
    <name type="synonym">Arum esculentum</name>
    <dbReference type="NCBI Taxonomy" id="4460"/>
    <lineage>
        <taxon>Eukaryota</taxon>
        <taxon>Viridiplantae</taxon>
        <taxon>Streptophyta</taxon>
        <taxon>Embryophyta</taxon>
        <taxon>Tracheophyta</taxon>
        <taxon>Spermatophyta</taxon>
        <taxon>Magnoliopsida</taxon>
        <taxon>Liliopsida</taxon>
        <taxon>Araceae</taxon>
        <taxon>Aroideae</taxon>
        <taxon>Colocasieae</taxon>
        <taxon>Colocasia</taxon>
    </lineage>
</organism>
<dbReference type="GO" id="GO:0003676">
    <property type="term" value="F:nucleic acid binding"/>
    <property type="evidence" value="ECO:0007669"/>
    <property type="project" value="InterPro"/>
</dbReference>
<dbReference type="InterPro" id="IPR036397">
    <property type="entry name" value="RNaseH_sf"/>
</dbReference>
<dbReference type="PROSITE" id="PS50158">
    <property type="entry name" value="ZF_CCHC"/>
    <property type="match status" value="1"/>
</dbReference>
<keyword evidence="1" id="KW-0479">Metal-binding</keyword>
<gene>
    <name evidence="3" type="ORF">Taro_035080</name>
</gene>
<evidence type="ECO:0000259" key="2">
    <source>
        <dbReference type="PROSITE" id="PS50158"/>
    </source>
</evidence>
<dbReference type="SUPFAM" id="SSF53098">
    <property type="entry name" value="Ribonuclease H-like"/>
    <property type="match status" value="1"/>
</dbReference>
<dbReference type="EMBL" id="NMUH01002835">
    <property type="protein sequence ID" value="MQM02314.1"/>
    <property type="molecule type" value="Genomic_DNA"/>
</dbReference>
<dbReference type="GO" id="GO:0008270">
    <property type="term" value="F:zinc ion binding"/>
    <property type="evidence" value="ECO:0007669"/>
    <property type="project" value="UniProtKB-KW"/>
</dbReference>
<dbReference type="InterPro" id="IPR001878">
    <property type="entry name" value="Znf_CCHC"/>
</dbReference>
<feature type="domain" description="CCHC-type" evidence="2">
    <location>
        <begin position="60"/>
        <end position="76"/>
    </location>
</feature>
<dbReference type="PANTHER" id="PTHR47723:SF19">
    <property type="entry name" value="POLYNUCLEOTIDYL TRANSFERASE, RIBONUCLEASE H-LIKE SUPERFAMILY PROTEIN"/>
    <property type="match status" value="1"/>
</dbReference>
<protein>
    <recommendedName>
        <fullName evidence="2">CCHC-type domain-containing protein</fullName>
    </recommendedName>
</protein>
<keyword evidence="1" id="KW-0863">Zinc-finger</keyword>
<comment type="caution">
    <text evidence="3">The sequence shown here is derived from an EMBL/GenBank/DDBJ whole genome shotgun (WGS) entry which is preliminary data.</text>
</comment>
<accession>A0A843WDT7</accession>
<dbReference type="PANTHER" id="PTHR47723">
    <property type="entry name" value="OS05G0353850 PROTEIN"/>
    <property type="match status" value="1"/>
</dbReference>
<evidence type="ECO:0000313" key="3">
    <source>
        <dbReference type="EMBL" id="MQM02314.1"/>
    </source>
</evidence>
<dbReference type="AlphaFoldDB" id="A0A843WDT7"/>
<dbReference type="InterPro" id="IPR012337">
    <property type="entry name" value="RNaseH-like_sf"/>
</dbReference>
<dbReference type="Gene3D" id="3.30.420.10">
    <property type="entry name" value="Ribonuclease H-like superfamily/Ribonuclease H"/>
    <property type="match status" value="1"/>
</dbReference>
<evidence type="ECO:0000313" key="4">
    <source>
        <dbReference type="Proteomes" id="UP000652761"/>
    </source>
</evidence>
<reference evidence="3" key="1">
    <citation type="submission" date="2017-07" db="EMBL/GenBank/DDBJ databases">
        <title>Taro Niue Genome Assembly and Annotation.</title>
        <authorList>
            <person name="Atibalentja N."/>
            <person name="Keating K."/>
            <person name="Fields C.J."/>
        </authorList>
    </citation>
    <scope>NUCLEOTIDE SEQUENCE</scope>
    <source>
        <strain evidence="3">Niue_2</strain>
        <tissue evidence="3">Leaf</tissue>
    </source>
</reference>
<keyword evidence="4" id="KW-1185">Reference proteome</keyword>
<keyword evidence="1" id="KW-0862">Zinc</keyword>
<dbReference type="Proteomes" id="UP000652761">
    <property type="component" value="Unassembled WGS sequence"/>
</dbReference>
<dbReference type="InterPro" id="IPR053151">
    <property type="entry name" value="RNase_H-like"/>
</dbReference>
<proteinExistence type="predicted"/>
<sequence length="724" mass="79379">MKRLPKAFQRQNKKMERLVEDQQLAKSAPQSVASTASKKPECVHCGKRHGRDLCWTKAGRCLKCGNPDHRIRECSKLKTFVPRGVPVVATTKPAARPRASAKVYALVRDDADDITRGQVDGNQCAVDFILTSRSMNVDSLLTAAMWPFTSSREKLWGFGGVWVGWPATTALPAVGGWFFWVSSSLLDLVAIMADQEAGPAVKKPSFAQALAHSLRPEKVSIQIKPPAFTDAGAPAVFFSEEEVMKFEEILRRAIIVKCSYGRPSILDIMSCLSLRLGLKSDFISLCYKKNKNNTQKVQETEHGDSVAIVKPAQEWRQVRRSKKNFVEVGDNTTVVPISNAFDRLRDDVVDPLDSHARQTSGVEDEVVVLVPRDQQPVVNPDSHARLVGVINSHASLSANSTLRVHGTLHSAKEVCMDGVGLLPTSPSLLVASLLEQHGCSSAGDLEDGRLPSLAGKSILGSSTPFSGSPSPTLHPPGISQNTRWVLGNGGRISFLDDVWFGEKHIRETASYVFQESSPSVREVFTDSNHPLRHLIPQDMSQLHLSSHEDLCVWAPTSKGNFTLKSAYEQVPIKAVKIVRWNPPLHGLLLNVDGASKGNPGPCGGGGIIRDTTGTMLVAFSHFYGAGSSLLAEVRAMTPKHHGCLNTLHKTLGDEFTSCWGRVGEFLAAGEQEIVHTKPFFFPFLSAATCTNYPFEVDQRNPHNFLTQPQWLATNGKLCMKQWMD</sequence>
<evidence type="ECO:0000256" key="1">
    <source>
        <dbReference type="PROSITE-ProRule" id="PRU00047"/>
    </source>
</evidence>